<sequence>MFLSGKSTIFLSEPCILSALLNYFPKNNNLFKYWQIERKYNFFPKQLLDMSMEKQNFLSLNEWIQNFLIYNFLYFFLIIYSNNPHKNFEFEDTKDLFYLTFRVEKKESSKRNVQEELKKRKSRGRIEEESSKRNVQSFNRAWIVFIAGLFICKHIFP</sequence>
<keyword evidence="2" id="KW-1185">Reference proteome</keyword>
<organism evidence="1 2">
    <name type="scientific">Brachionus plicatilis</name>
    <name type="common">Marine rotifer</name>
    <name type="synonym">Brachionus muelleri</name>
    <dbReference type="NCBI Taxonomy" id="10195"/>
    <lineage>
        <taxon>Eukaryota</taxon>
        <taxon>Metazoa</taxon>
        <taxon>Spiralia</taxon>
        <taxon>Gnathifera</taxon>
        <taxon>Rotifera</taxon>
        <taxon>Eurotatoria</taxon>
        <taxon>Monogononta</taxon>
        <taxon>Pseudotrocha</taxon>
        <taxon>Ploima</taxon>
        <taxon>Brachionidae</taxon>
        <taxon>Brachionus</taxon>
    </lineage>
</organism>
<evidence type="ECO:0000313" key="1">
    <source>
        <dbReference type="EMBL" id="RNA33568.1"/>
    </source>
</evidence>
<dbReference type="Proteomes" id="UP000276133">
    <property type="component" value="Unassembled WGS sequence"/>
</dbReference>
<protein>
    <submittedName>
        <fullName evidence="1">Uncharacterized protein</fullName>
    </submittedName>
</protein>
<comment type="caution">
    <text evidence="1">The sequence shown here is derived from an EMBL/GenBank/DDBJ whole genome shotgun (WGS) entry which is preliminary data.</text>
</comment>
<accession>A0A3M7SDF0</accession>
<reference evidence="1 2" key="1">
    <citation type="journal article" date="2018" name="Sci. Rep.">
        <title>Genomic signatures of local adaptation to the degree of environmental predictability in rotifers.</title>
        <authorList>
            <person name="Franch-Gras L."/>
            <person name="Hahn C."/>
            <person name="Garcia-Roger E.M."/>
            <person name="Carmona M.J."/>
            <person name="Serra M."/>
            <person name="Gomez A."/>
        </authorList>
    </citation>
    <scope>NUCLEOTIDE SEQUENCE [LARGE SCALE GENOMIC DNA]</scope>
    <source>
        <strain evidence="1">HYR1</strain>
    </source>
</reference>
<dbReference type="EMBL" id="REGN01001616">
    <property type="protein sequence ID" value="RNA33568.1"/>
    <property type="molecule type" value="Genomic_DNA"/>
</dbReference>
<name>A0A3M7SDF0_BRAPC</name>
<dbReference type="AlphaFoldDB" id="A0A3M7SDF0"/>
<proteinExistence type="predicted"/>
<gene>
    <name evidence="1" type="ORF">BpHYR1_001917</name>
</gene>
<evidence type="ECO:0000313" key="2">
    <source>
        <dbReference type="Proteomes" id="UP000276133"/>
    </source>
</evidence>